<reference evidence="3 4" key="1">
    <citation type="journal article" date="2023" name="BMC Biol.">
        <title>The compact genome of the sponge Oopsacas minuta (Hexactinellida) is lacking key metazoan core genes.</title>
        <authorList>
            <person name="Santini S."/>
            <person name="Schenkelaars Q."/>
            <person name="Jourda C."/>
            <person name="Duchesne M."/>
            <person name="Belahbib H."/>
            <person name="Rocher C."/>
            <person name="Selva M."/>
            <person name="Riesgo A."/>
            <person name="Vervoort M."/>
            <person name="Leys S.P."/>
            <person name="Kodjabachian L."/>
            <person name="Le Bivic A."/>
            <person name="Borchiellini C."/>
            <person name="Claverie J.M."/>
            <person name="Renard E."/>
        </authorList>
    </citation>
    <scope>NUCLEOTIDE SEQUENCE [LARGE SCALE GENOMIC DNA]</scope>
    <source>
        <strain evidence="3">SPO-2</strain>
    </source>
</reference>
<accession>A0AAV7K3V4</accession>
<feature type="compositionally biased region" description="Low complexity" evidence="2">
    <location>
        <begin position="1"/>
        <end position="18"/>
    </location>
</feature>
<evidence type="ECO:0000313" key="3">
    <source>
        <dbReference type="EMBL" id="KAI6655922.1"/>
    </source>
</evidence>
<comment type="caution">
    <text evidence="3">The sequence shown here is derived from an EMBL/GenBank/DDBJ whole genome shotgun (WGS) entry which is preliminary data.</text>
</comment>
<keyword evidence="1" id="KW-0175">Coiled coil</keyword>
<evidence type="ECO:0000313" key="4">
    <source>
        <dbReference type="Proteomes" id="UP001165289"/>
    </source>
</evidence>
<keyword evidence="4" id="KW-1185">Reference proteome</keyword>
<name>A0AAV7K3V4_9METZ</name>
<evidence type="ECO:0000256" key="1">
    <source>
        <dbReference type="SAM" id="Coils"/>
    </source>
</evidence>
<sequence length="500" mass="58107">MSEPNDSSNSSSSPCCRPSRNRDSVFSIFSNLSISKGRPKNNTRDTDTPPSPENLEESGARLHSRIQERVEGTKEQLSVCEEEKMRCVSDTTAKFDNLISILTNRKAQCLDLINNRYEHIENNLKDEIIRLEKQRARLDKTMKEVQNPAPIHLDVKQWSAYSTELQRLQTAFSDSMQSYSTAIKCIEDMLREKTVRWRVRVRFEEDMTEKLCRYGKVKEVNNREYKPQSRMISGKSEHVNLQPKYRVVCDTLRGLEIGDVCYFNKLLYIINVSSKSYCIFSIEGDFLEEVFYREHVPVDKCKEGIAVSKQYVYIVSWIIHSILAYSHHGHLTRCVSSLSKIGNFNSPFHPCIDSLSNLMVADRLNHRVLRLSAPLTESCIVLRDDTIDRMFAMRVDENDVIIIAHQKVLKFYNQQGEQLALHDMTHLFPKMFHFKPNVMCPLPFGFMLVGDFEWMFLYHQDEERIFYLRTKHQFLSYTIAGMLCAATDNALNFFDLGGFM</sequence>
<dbReference type="InterPro" id="IPR011042">
    <property type="entry name" value="6-blade_b-propeller_TolB-like"/>
</dbReference>
<dbReference type="Gene3D" id="2.120.10.30">
    <property type="entry name" value="TolB, C-terminal domain"/>
    <property type="match status" value="1"/>
</dbReference>
<feature type="region of interest" description="Disordered" evidence="2">
    <location>
        <begin position="1"/>
        <end position="58"/>
    </location>
</feature>
<dbReference type="SUPFAM" id="SSF63825">
    <property type="entry name" value="YWTD domain"/>
    <property type="match status" value="1"/>
</dbReference>
<dbReference type="Proteomes" id="UP001165289">
    <property type="component" value="Unassembled WGS sequence"/>
</dbReference>
<dbReference type="AlphaFoldDB" id="A0AAV7K3V4"/>
<feature type="coiled-coil region" evidence="1">
    <location>
        <begin position="114"/>
        <end position="144"/>
    </location>
</feature>
<evidence type="ECO:0000256" key="2">
    <source>
        <dbReference type="SAM" id="MobiDB-lite"/>
    </source>
</evidence>
<dbReference type="EMBL" id="JAKMXF010000166">
    <property type="protein sequence ID" value="KAI6655922.1"/>
    <property type="molecule type" value="Genomic_DNA"/>
</dbReference>
<gene>
    <name evidence="3" type="ORF">LOD99_1656</name>
</gene>
<protein>
    <submittedName>
        <fullName evidence="3">Uncharacterized protein</fullName>
    </submittedName>
</protein>
<organism evidence="3 4">
    <name type="scientific">Oopsacas minuta</name>
    <dbReference type="NCBI Taxonomy" id="111878"/>
    <lineage>
        <taxon>Eukaryota</taxon>
        <taxon>Metazoa</taxon>
        <taxon>Porifera</taxon>
        <taxon>Hexactinellida</taxon>
        <taxon>Hexasterophora</taxon>
        <taxon>Lyssacinosida</taxon>
        <taxon>Leucopsacidae</taxon>
        <taxon>Oopsacas</taxon>
    </lineage>
</organism>
<proteinExistence type="predicted"/>